<comment type="caution">
    <text evidence="2">The sequence shown here is derived from an EMBL/GenBank/DDBJ whole genome shotgun (WGS) entry which is preliminary data.</text>
</comment>
<gene>
    <name evidence="2" type="ORF">GF359_07505</name>
</gene>
<name>A0A9D5KC80_UNCW3</name>
<keyword evidence="1" id="KW-0812">Transmembrane</keyword>
<evidence type="ECO:0000313" key="2">
    <source>
        <dbReference type="EMBL" id="MBD3365046.1"/>
    </source>
</evidence>
<keyword evidence="1" id="KW-0472">Membrane</keyword>
<accession>A0A9D5KC80</accession>
<dbReference type="AlphaFoldDB" id="A0A9D5KC80"/>
<feature type="transmembrane region" description="Helical" evidence="1">
    <location>
        <begin position="6"/>
        <end position="24"/>
    </location>
</feature>
<dbReference type="EMBL" id="WJKJ01000248">
    <property type="protein sequence ID" value="MBD3365046.1"/>
    <property type="molecule type" value="Genomic_DNA"/>
</dbReference>
<evidence type="ECO:0000313" key="3">
    <source>
        <dbReference type="Proteomes" id="UP000630660"/>
    </source>
</evidence>
<organism evidence="2 3">
    <name type="scientific">candidate division WOR-3 bacterium</name>
    <dbReference type="NCBI Taxonomy" id="2052148"/>
    <lineage>
        <taxon>Bacteria</taxon>
        <taxon>Bacteria division WOR-3</taxon>
    </lineage>
</organism>
<dbReference type="Proteomes" id="UP000630660">
    <property type="component" value="Unassembled WGS sequence"/>
</dbReference>
<protein>
    <recommendedName>
        <fullName evidence="4">Outer membrane protein beta-barrel domain-containing protein</fullName>
    </recommendedName>
</protein>
<evidence type="ECO:0008006" key="4">
    <source>
        <dbReference type="Google" id="ProtNLM"/>
    </source>
</evidence>
<sequence length="216" mass="23837">MKYLRYVILVITVACVTGCVSPFYGTARIEEGLHVDAGLAGGTYMFGEGPTGSYSEGGAPYYIGLRGDIELRYGFGKYIQGSARTGIGWGFNGKRYEAEPVPVEDNFLLDVALGSQLALPIVIEDLGQITPALRFEGCYGYSQLYLLPTFALGFGNPEYLTLGGRIYYPFPTELFACIHVWRVNVFAGVNTYTTWLHPDYWRVPAVVTFGVGYKIK</sequence>
<evidence type="ECO:0000256" key="1">
    <source>
        <dbReference type="SAM" id="Phobius"/>
    </source>
</evidence>
<proteinExistence type="predicted"/>
<reference evidence="2" key="1">
    <citation type="submission" date="2019-11" db="EMBL/GenBank/DDBJ databases">
        <title>Microbial mats filling the niche in hypersaline microbial mats.</title>
        <authorList>
            <person name="Wong H.L."/>
            <person name="Macleod F.I."/>
            <person name="White R.A. III"/>
            <person name="Burns B.P."/>
        </authorList>
    </citation>
    <scope>NUCLEOTIDE SEQUENCE</scope>
    <source>
        <strain evidence="2">Bin_327</strain>
    </source>
</reference>
<keyword evidence="1" id="KW-1133">Transmembrane helix</keyword>